<evidence type="ECO:0008006" key="5">
    <source>
        <dbReference type="Google" id="ProtNLM"/>
    </source>
</evidence>
<dbReference type="EMBL" id="BJTG01000008">
    <property type="protein sequence ID" value="GEJ58721.1"/>
    <property type="molecule type" value="Genomic_DNA"/>
</dbReference>
<comment type="caution">
    <text evidence="3">The sequence shown here is derived from an EMBL/GenBank/DDBJ whole genome shotgun (WGS) entry which is preliminary data.</text>
</comment>
<comment type="similarity">
    <text evidence="1">Belongs to the outer membrane factor (OMF) (TC 1.B.17) family.</text>
</comment>
<dbReference type="PANTHER" id="PTHR30203">
    <property type="entry name" value="OUTER MEMBRANE CATION EFFLUX PROTEIN"/>
    <property type="match status" value="1"/>
</dbReference>
<dbReference type="Proteomes" id="UP000503640">
    <property type="component" value="Unassembled WGS sequence"/>
</dbReference>
<evidence type="ECO:0000313" key="3">
    <source>
        <dbReference type="EMBL" id="GEJ58721.1"/>
    </source>
</evidence>
<reference evidence="4" key="1">
    <citation type="journal article" date="2020" name="Appl. Environ. Microbiol.">
        <title>Diazotrophic Anaeromyxobacter Isolates from Soils.</title>
        <authorList>
            <person name="Masuda Y."/>
            <person name="Yamanaka H."/>
            <person name="Xu Z.X."/>
            <person name="Shiratori Y."/>
            <person name="Aono T."/>
            <person name="Amachi S."/>
            <person name="Senoo K."/>
            <person name="Itoh H."/>
        </authorList>
    </citation>
    <scope>NUCLEOTIDE SEQUENCE [LARGE SCALE GENOMIC DNA]</scope>
    <source>
        <strain evidence="4">R267</strain>
    </source>
</reference>
<dbReference type="AlphaFoldDB" id="A0A7I9VQT6"/>
<dbReference type="SUPFAM" id="SSF56954">
    <property type="entry name" value="Outer membrane efflux proteins (OEP)"/>
    <property type="match status" value="1"/>
</dbReference>
<proteinExistence type="inferred from homology"/>
<dbReference type="Gene3D" id="1.20.1600.10">
    <property type="entry name" value="Outer membrane efflux proteins (OEP)"/>
    <property type="match status" value="1"/>
</dbReference>
<dbReference type="GO" id="GO:0015562">
    <property type="term" value="F:efflux transmembrane transporter activity"/>
    <property type="evidence" value="ECO:0007669"/>
    <property type="project" value="InterPro"/>
</dbReference>
<organism evidence="3 4">
    <name type="scientific">Anaeromyxobacter diazotrophicus</name>
    <dbReference type="NCBI Taxonomy" id="2590199"/>
    <lineage>
        <taxon>Bacteria</taxon>
        <taxon>Pseudomonadati</taxon>
        <taxon>Myxococcota</taxon>
        <taxon>Myxococcia</taxon>
        <taxon>Myxococcales</taxon>
        <taxon>Cystobacterineae</taxon>
        <taxon>Anaeromyxobacteraceae</taxon>
        <taxon>Anaeromyxobacter</taxon>
    </lineage>
</organism>
<keyword evidence="2" id="KW-0732">Signal</keyword>
<evidence type="ECO:0000256" key="1">
    <source>
        <dbReference type="ARBA" id="ARBA00007613"/>
    </source>
</evidence>
<dbReference type="Pfam" id="PF02321">
    <property type="entry name" value="OEP"/>
    <property type="match status" value="2"/>
</dbReference>
<feature type="signal peptide" evidence="2">
    <location>
        <begin position="1"/>
        <end position="44"/>
    </location>
</feature>
<sequence>MGAIRRFRGPALHLLPGRPVHLPLPRALALLAALAAAVPPPARAAAPAVPEPLALPPRLTLEEASRLFRERGLDLLLADAAVASAEGDLSAAGAVANPQLSASYGRSRTFGDCVDVQGNPSACGWLPQPQYGLGLSDSGAVFDVLTGKRGLRVDAARAALQAARASRADAERTVGAQVRQQVAQVVLAQESSRFAREVAAAQASALELTRTREAAGAISEADVARVEVAKLEADQAVDAAAQALRDARAQLAFLLGARGEVPEFEVDAPDLAQGREPPALAGATAPALLARAAERRPDLHAARLQRERAEAALALARRQRIPDVTLSLNYAQQGTTNQAVTPPTFTLGLALPLPLFYQQQGEIRRAEADVSTQALQATKLEAQVAADVATGLADYAASGALVRRMEGGLLARAARARDLVQVQYQKGAASLLDYLDAQRTFVATRVEYHQDLAAYWTAVFKLEAAVGEELR</sequence>
<gene>
    <name evidence="3" type="ORF">AMYX_34620</name>
</gene>
<keyword evidence="4" id="KW-1185">Reference proteome</keyword>
<dbReference type="InterPro" id="IPR003423">
    <property type="entry name" value="OMP_efflux"/>
</dbReference>
<feature type="chain" id="PRO_5029859815" description="Outer membrane efflux protein" evidence="2">
    <location>
        <begin position="45"/>
        <end position="471"/>
    </location>
</feature>
<evidence type="ECO:0000313" key="4">
    <source>
        <dbReference type="Proteomes" id="UP000503640"/>
    </source>
</evidence>
<dbReference type="PANTHER" id="PTHR30203:SF24">
    <property type="entry name" value="BLR4935 PROTEIN"/>
    <property type="match status" value="1"/>
</dbReference>
<accession>A0A7I9VQT6</accession>
<name>A0A7I9VQT6_9BACT</name>
<dbReference type="InterPro" id="IPR010131">
    <property type="entry name" value="MdtP/NodT-like"/>
</dbReference>
<evidence type="ECO:0000256" key="2">
    <source>
        <dbReference type="SAM" id="SignalP"/>
    </source>
</evidence>
<protein>
    <recommendedName>
        <fullName evidence="5">Outer membrane efflux protein</fullName>
    </recommendedName>
</protein>